<proteinExistence type="predicted"/>
<evidence type="ECO:0000313" key="3">
    <source>
        <dbReference type="Proteomes" id="UP000187283"/>
    </source>
</evidence>
<gene>
    <name evidence="2" type="ORF">AYI70_g10971</name>
</gene>
<dbReference type="OrthoDB" id="10550795at2759"/>
<evidence type="ECO:0000313" key="2">
    <source>
        <dbReference type="EMBL" id="OMJ09348.1"/>
    </source>
</evidence>
<dbReference type="Gene3D" id="3.40.50.300">
    <property type="entry name" value="P-loop containing nucleotide triphosphate hydrolases"/>
    <property type="match status" value="1"/>
</dbReference>
<comment type="caution">
    <text evidence="2">The sequence shown here is derived from an EMBL/GenBank/DDBJ whole genome shotgun (WGS) entry which is preliminary data.</text>
</comment>
<evidence type="ECO:0000256" key="1">
    <source>
        <dbReference type="SAM" id="MobiDB-lite"/>
    </source>
</evidence>
<dbReference type="EMBL" id="LSSN01005494">
    <property type="protein sequence ID" value="OMJ09348.1"/>
    <property type="molecule type" value="Genomic_DNA"/>
</dbReference>
<dbReference type="Proteomes" id="UP000187283">
    <property type="component" value="Unassembled WGS sequence"/>
</dbReference>
<keyword evidence="3" id="KW-1185">Reference proteome</keyword>
<name>A0A1R1X3X9_9FUNG</name>
<protein>
    <submittedName>
        <fullName evidence="2">Uncharacterized protein</fullName>
    </submittedName>
</protein>
<feature type="region of interest" description="Disordered" evidence="1">
    <location>
        <begin position="216"/>
        <end position="272"/>
    </location>
</feature>
<sequence length="307" mass="32488">MPKSKGGQEMSVLYLDYNGDFTIDAILREIKAIVSKIQPAEVLEESLLSSILNRIKIIKFSSIHELISILAQVSESPEEVFGTSSGAVAIVIDDVNNCLNHTKIISNYNNSNNSSSSGNGSKSSRYSNTTSSLLSVVISHLSKLTGNSSSLSPIILTTNYSNTFNFSNFQENSFLGPALRVGGGIEQAAPSANEQIWNRIVSNRILLRVCSGIGDDDGDSDRSKNELAGTVESAQSDPEPASIAPRDGATGSSVTGTDAYPGGTSGAAVESWGENRVNKIGTVRSQAVFGSLVMSSKYPAKSVAVPW</sequence>
<accession>A0A1R1X3X9</accession>
<organism evidence="2 3">
    <name type="scientific">Smittium culicis</name>
    <dbReference type="NCBI Taxonomy" id="133412"/>
    <lineage>
        <taxon>Eukaryota</taxon>
        <taxon>Fungi</taxon>
        <taxon>Fungi incertae sedis</taxon>
        <taxon>Zoopagomycota</taxon>
        <taxon>Kickxellomycotina</taxon>
        <taxon>Harpellomycetes</taxon>
        <taxon>Harpellales</taxon>
        <taxon>Legeriomycetaceae</taxon>
        <taxon>Smittium</taxon>
    </lineage>
</organism>
<reference evidence="2 3" key="1">
    <citation type="submission" date="2017-01" db="EMBL/GenBank/DDBJ databases">
        <authorList>
            <person name="Mah S.A."/>
            <person name="Swanson W.J."/>
            <person name="Moy G.W."/>
            <person name="Vacquier V.D."/>
        </authorList>
    </citation>
    <scope>NUCLEOTIDE SEQUENCE [LARGE SCALE GENOMIC DNA]</scope>
    <source>
        <strain evidence="2 3">GSMNP</strain>
    </source>
</reference>
<dbReference type="AlphaFoldDB" id="A0A1R1X3X9"/>
<dbReference type="InterPro" id="IPR027417">
    <property type="entry name" value="P-loop_NTPase"/>
</dbReference>